<dbReference type="InterPro" id="IPR052906">
    <property type="entry name" value="Type_IV_Methyl-Rstrct_Enzyme"/>
</dbReference>
<dbReference type="InterPro" id="IPR025745">
    <property type="entry name" value="Mrr-like_N_dom"/>
</dbReference>
<dbReference type="PANTHER" id="PTHR30015">
    <property type="entry name" value="MRR RESTRICTION SYSTEM PROTEIN"/>
    <property type="match status" value="1"/>
</dbReference>
<evidence type="ECO:0000259" key="1">
    <source>
        <dbReference type="Pfam" id="PF04471"/>
    </source>
</evidence>
<evidence type="ECO:0000313" key="4">
    <source>
        <dbReference type="EMBL" id="MBM7584649.1"/>
    </source>
</evidence>
<evidence type="ECO:0000259" key="2">
    <source>
        <dbReference type="Pfam" id="PF13411"/>
    </source>
</evidence>
<dbReference type="Pfam" id="PF14338">
    <property type="entry name" value="Mrr_N"/>
    <property type="match status" value="1"/>
</dbReference>
<dbReference type="InterPro" id="IPR011335">
    <property type="entry name" value="Restrct_endonuc-II-like"/>
</dbReference>
<dbReference type="InterPro" id="IPR000551">
    <property type="entry name" value="MerR-type_HTH_dom"/>
</dbReference>
<dbReference type="Pfam" id="PF04471">
    <property type="entry name" value="Mrr_cat"/>
    <property type="match status" value="1"/>
</dbReference>
<dbReference type="Proteomes" id="UP001646157">
    <property type="component" value="Unassembled WGS sequence"/>
</dbReference>
<feature type="domain" description="Restriction system protein Mrr-like N-terminal" evidence="3">
    <location>
        <begin position="114"/>
        <end position="197"/>
    </location>
</feature>
<accession>A0ABS2N9Z7</accession>
<dbReference type="InterPro" id="IPR007560">
    <property type="entry name" value="Restrct_endonuc_IV_Mrr"/>
</dbReference>
<dbReference type="Pfam" id="PF13411">
    <property type="entry name" value="MerR_1"/>
    <property type="match status" value="1"/>
</dbReference>
<evidence type="ECO:0000313" key="5">
    <source>
        <dbReference type="Proteomes" id="UP001646157"/>
    </source>
</evidence>
<dbReference type="Gene3D" id="3.40.1350.10">
    <property type="match status" value="1"/>
</dbReference>
<comment type="caution">
    <text evidence="4">The sequence shown here is derived from an EMBL/GenBank/DDBJ whole genome shotgun (WGS) entry which is preliminary data.</text>
</comment>
<feature type="domain" description="Restriction endonuclease type IV Mrr" evidence="1">
    <location>
        <begin position="239"/>
        <end position="357"/>
    </location>
</feature>
<dbReference type="PANTHER" id="PTHR30015:SF7">
    <property type="entry name" value="TYPE IV METHYL-DIRECTED RESTRICTION ENZYME ECOKMRR"/>
    <property type="match status" value="1"/>
</dbReference>
<organism evidence="4 5">
    <name type="scientific">Rossellomorea pakistanensis</name>
    <dbReference type="NCBI Taxonomy" id="992288"/>
    <lineage>
        <taxon>Bacteria</taxon>
        <taxon>Bacillati</taxon>
        <taxon>Bacillota</taxon>
        <taxon>Bacilli</taxon>
        <taxon>Bacillales</taxon>
        <taxon>Bacillaceae</taxon>
        <taxon>Rossellomorea</taxon>
    </lineage>
</organism>
<sequence length="383" mass="44093">MLNNNLLTKTKMSELVGWSESNGRRWVKNFKNYIPIKVRGNKVLYTMESLRIMKFLKKMNEAGLTIPEIKLIISNEGMPKNEKEEQRLIEKHMINRIHKNYDENIKGTIPSTGEMMIPYLAMIKDGEIYSASEITEKLVDYFKLSEKQRIMKYEKNSDIIFLSRVRSVRYSLKKENYIEEVNKLSYQITNDGLELLSESHGEIIEEIEELEKVVDPLTVVKEKLDELKSELADNLLKQLRNVHWMKFEDIVVELLTVMGYGDGQVTQRSNDEGLDGVIKEDKLGLDNIYVQAKRYAANNAVGRDVVQSFSGALDGKGARKGVFITTSYFTNGARSYAERLDSKKIILIDGIELSKLMITHNVGVDVNQTFVVKAIDYDYFKEE</sequence>
<protein>
    <submittedName>
        <fullName evidence="4">Restriction system protein</fullName>
    </submittedName>
</protein>
<dbReference type="SUPFAM" id="SSF52980">
    <property type="entry name" value="Restriction endonuclease-like"/>
    <property type="match status" value="1"/>
</dbReference>
<feature type="domain" description="HTH merR-type" evidence="2">
    <location>
        <begin position="11"/>
        <end position="75"/>
    </location>
</feature>
<gene>
    <name evidence="4" type="ORF">JOC86_001186</name>
</gene>
<proteinExistence type="predicted"/>
<dbReference type="InterPro" id="IPR011856">
    <property type="entry name" value="tRNA_endonuc-like_dom_sf"/>
</dbReference>
<reference evidence="4 5" key="1">
    <citation type="submission" date="2021-01" db="EMBL/GenBank/DDBJ databases">
        <title>Genomic Encyclopedia of Type Strains, Phase IV (KMG-IV): sequencing the most valuable type-strain genomes for metagenomic binning, comparative biology and taxonomic classification.</title>
        <authorList>
            <person name="Goeker M."/>
        </authorList>
    </citation>
    <scope>NUCLEOTIDE SEQUENCE [LARGE SCALE GENOMIC DNA]</scope>
    <source>
        <strain evidence="4 5">DSM 24834</strain>
    </source>
</reference>
<keyword evidence="5" id="KW-1185">Reference proteome</keyword>
<name>A0ABS2N9Z7_9BACI</name>
<evidence type="ECO:0000259" key="3">
    <source>
        <dbReference type="Pfam" id="PF14338"/>
    </source>
</evidence>
<dbReference type="Gene3D" id="1.10.1660.10">
    <property type="match status" value="1"/>
</dbReference>
<dbReference type="EMBL" id="JAFBDZ010000001">
    <property type="protein sequence ID" value="MBM7584649.1"/>
    <property type="molecule type" value="Genomic_DNA"/>
</dbReference>